<reference evidence="16" key="1">
    <citation type="submission" date="2022-10" db="EMBL/GenBank/DDBJ databases">
        <title>The WGS of Solirubrobacter ginsenosidimutans DSM 21036.</title>
        <authorList>
            <person name="Jiang Z."/>
        </authorList>
    </citation>
    <scope>NUCLEOTIDE SEQUENCE</scope>
    <source>
        <strain evidence="16">DSM 21036</strain>
    </source>
</reference>
<dbReference type="Proteomes" id="UP001149140">
    <property type="component" value="Unassembled WGS sequence"/>
</dbReference>
<dbReference type="SUPFAM" id="SSF51905">
    <property type="entry name" value="FAD/NAD(P)-binding domain"/>
    <property type="match status" value="1"/>
</dbReference>
<comment type="subcellular location">
    <subcellularLocation>
        <location evidence="2">Cell membrane</location>
        <topology evidence="2">Peripheral membrane protein</topology>
        <orientation evidence="2">Cytoplasmic side</orientation>
    </subcellularLocation>
</comment>
<proteinExistence type="inferred from homology"/>
<feature type="domain" description="FAD-dependent oxidoreductase 2 FAD-binding" evidence="14">
    <location>
        <begin position="36"/>
        <end position="441"/>
    </location>
</feature>
<dbReference type="AlphaFoldDB" id="A0A9X3N113"/>
<dbReference type="PANTHER" id="PTHR11632">
    <property type="entry name" value="SUCCINATE DEHYDROGENASE 2 FLAVOPROTEIN SUBUNIT"/>
    <property type="match status" value="1"/>
</dbReference>
<dbReference type="GO" id="GO:0009061">
    <property type="term" value="P:anaerobic respiration"/>
    <property type="evidence" value="ECO:0007669"/>
    <property type="project" value="TreeGrafter"/>
</dbReference>
<feature type="domain" description="Fumarate reductase/succinate dehydrogenase flavoprotein-like C-terminal" evidence="15">
    <location>
        <begin position="503"/>
        <end position="635"/>
    </location>
</feature>
<keyword evidence="17" id="KW-1185">Reference proteome</keyword>
<evidence type="ECO:0000256" key="13">
    <source>
        <dbReference type="PIRSR" id="PIRSR630664-50"/>
    </source>
</evidence>
<dbReference type="Gene3D" id="3.50.50.60">
    <property type="entry name" value="FAD/NAD(P)-binding domain"/>
    <property type="match status" value="1"/>
</dbReference>
<organism evidence="16 17">
    <name type="scientific">Solirubrobacter ginsenosidimutans</name>
    <dbReference type="NCBI Taxonomy" id="490573"/>
    <lineage>
        <taxon>Bacteria</taxon>
        <taxon>Bacillati</taxon>
        <taxon>Actinomycetota</taxon>
        <taxon>Thermoleophilia</taxon>
        <taxon>Solirubrobacterales</taxon>
        <taxon>Solirubrobacteraceae</taxon>
        <taxon>Solirubrobacter</taxon>
    </lineage>
</organism>
<dbReference type="InterPro" id="IPR015939">
    <property type="entry name" value="Fum_Rdtase/Succ_DH_flav-like_C"/>
</dbReference>
<evidence type="ECO:0000313" key="16">
    <source>
        <dbReference type="EMBL" id="MDA0162908.1"/>
    </source>
</evidence>
<evidence type="ECO:0000256" key="4">
    <source>
        <dbReference type="ARBA" id="ARBA00012792"/>
    </source>
</evidence>
<evidence type="ECO:0000256" key="11">
    <source>
        <dbReference type="ARBA" id="ARBA00023136"/>
    </source>
</evidence>
<gene>
    <name evidence="16" type="ORF">OM076_21730</name>
</gene>
<dbReference type="FunFam" id="1.20.58.100:FF:000003">
    <property type="entry name" value="Succinate dehydrogenase flavoprotein subunit"/>
    <property type="match status" value="1"/>
</dbReference>
<dbReference type="PANTHER" id="PTHR11632:SF53">
    <property type="entry name" value="SUCCINATE DEHYDROGENASE FLAVOPROTEIN SUBUNIT"/>
    <property type="match status" value="1"/>
</dbReference>
<dbReference type="GO" id="GO:0033765">
    <property type="term" value="F:steroid dehydrogenase activity, acting on the CH-CH group of donors"/>
    <property type="evidence" value="ECO:0007669"/>
    <property type="project" value="UniProtKB-ARBA"/>
</dbReference>
<dbReference type="Gene3D" id="3.90.700.10">
    <property type="entry name" value="Succinate dehydrogenase/fumarate reductase flavoprotein, catalytic domain"/>
    <property type="match status" value="1"/>
</dbReference>
<dbReference type="EMBL" id="JAPDOD010000021">
    <property type="protein sequence ID" value="MDA0162908.1"/>
    <property type="molecule type" value="Genomic_DNA"/>
</dbReference>
<dbReference type="GO" id="GO:0009055">
    <property type="term" value="F:electron transfer activity"/>
    <property type="evidence" value="ECO:0007669"/>
    <property type="project" value="TreeGrafter"/>
</dbReference>
<dbReference type="FunFam" id="3.50.50.60:FF:000009">
    <property type="entry name" value="Succinate dehydrogenase flavoprotein subunit"/>
    <property type="match status" value="1"/>
</dbReference>
<evidence type="ECO:0000256" key="5">
    <source>
        <dbReference type="ARBA" id="ARBA00022448"/>
    </source>
</evidence>
<keyword evidence="10" id="KW-0560">Oxidoreductase</keyword>
<evidence type="ECO:0000259" key="14">
    <source>
        <dbReference type="Pfam" id="PF00890"/>
    </source>
</evidence>
<evidence type="ECO:0000256" key="8">
    <source>
        <dbReference type="ARBA" id="ARBA00022827"/>
    </source>
</evidence>
<dbReference type="NCBIfam" id="NF005749">
    <property type="entry name" value="PRK07573.1"/>
    <property type="match status" value="1"/>
</dbReference>
<dbReference type="GO" id="GO:0050660">
    <property type="term" value="F:flavin adenine dinucleotide binding"/>
    <property type="evidence" value="ECO:0007669"/>
    <property type="project" value="TreeGrafter"/>
</dbReference>
<evidence type="ECO:0000256" key="3">
    <source>
        <dbReference type="ARBA" id="ARBA00008040"/>
    </source>
</evidence>
<comment type="catalytic activity">
    <reaction evidence="12">
        <text>a quinone + succinate = fumarate + a quinol</text>
        <dbReference type="Rhea" id="RHEA:40523"/>
        <dbReference type="ChEBI" id="CHEBI:24646"/>
        <dbReference type="ChEBI" id="CHEBI:29806"/>
        <dbReference type="ChEBI" id="CHEBI:30031"/>
        <dbReference type="ChEBI" id="CHEBI:132124"/>
        <dbReference type="EC" id="1.3.5.1"/>
    </reaction>
</comment>
<dbReference type="Gene3D" id="1.20.58.100">
    <property type="entry name" value="Fumarate reductase/succinate dehydrogenase flavoprotein-like, C-terminal domain"/>
    <property type="match status" value="1"/>
</dbReference>
<keyword evidence="6" id="KW-1003">Cell membrane</keyword>
<evidence type="ECO:0000256" key="7">
    <source>
        <dbReference type="ARBA" id="ARBA00022630"/>
    </source>
</evidence>
<dbReference type="FunFam" id="3.90.700.10:FF:000006">
    <property type="entry name" value="Succinate dehydrogenase flavoprotein subunit"/>
    <property type="match status" value="1"/>
</dbReference>
<dbReference type="SUPFAM" id="SSF46977">
    <property type="entry name" value="Succinate dehydrogenase/fumarate reductase flavoprotein C-terminal domain"/>
    <property type="match status" value="1"/>
</dbReference>
<evidence type="ECO:0000256" key="6">
    <source>
        <dbReference type="ARBA" id="ARBA00022475"/>
    </source>
</evidence>
<dbReference type="PRINTS" id="PR00368">
    <property type="entry name" value="FADPNR"/>
</dbReference>
<evidence type="ECO:0000256" key="2">
    <source>
        <dbReference type="ARBA" id="ARBA00004413"/>
    </source>
</evidence>
<sequence>MALESMIPPGSIQRAWDNHRFTVRLVNASNKRRFKIIVVGTGLAGASAAATLAELGYEVEVFTFHDTPRRAHSIAAQGGINAAKDYRNDGDSIFRLFYDTIKGGDFRSREANVYRLAQVSNEIIDQATAQGVPFAREYGGLLDNRSFGGAQVSRTFYARGQTGQQLLLGAYQAMMRQVATGKVKLHTRTEMLDVVVEDGVARGIVTRDLLTGAVQSHSAHAVVLATGGYSNAFFLSTNAKASNATAIWRAHKRGAAFANPCFTQIHPTCIPQSDDTQSKLTLMSESLRNDGRIWVPIAVGDDRAPNKIPEDERDYFLERRYPAFGNLVPRDVASRAAKAMIDEDRGVGARRNGVYLDFADAINRLGMDVIRARYGNLFQMYERITGEDPYQVPMRIYPAPHYTMGGLWVDYDLMTTVPGLYAIGEANFSDHGANRLGASALMQGLADGYFVLPVTIGDYLAPMLGQEPLDTGHEAFAAAEAQVSERVHHYLNSEGEHTVDWFHRELGKTLWDACGMARNGPSLEHAMAEIAALHERFKAGVKVLGDDESLNQSLEKAGRVDDFFEVAQLMCRDALHREESCGGHFREEHQTPDGEALRDDDHFAYVAAWEYTGGEPILHKENLTFQHVRPSQRSYA</sequence>
<name>A0A9X3N113_9ACTN</name>
<dbReference type="Pfam" id="PF02910">
    <property type="entry name" value="Succ_DH_flav_C"/>
    <property type="match status" value="1"/>
</dbReference>
<dbReference type="InterPro" id="IPR011280">
    <property type="entry name" value="Succ_DH/Fum_Rdt_flav_su"/>
</dbReference>
<accession>A0A9X3N113</accession>
<evidence type="ECO:0000256" key="12">
    <source>
        <dbReference type="ARBA" id="ARBA00049220"/>
    </source>
</evidence>
<evidence type="ECO:0000256" key="1">
    <source>
        <dbReference type="ARBA" id="ARBA00001974"/>
    </source>
</evidence>
<keyword evidence="5" id="KW-0813">Transport</keyword>
<dbReference type="InterPro" id="IPR030664">
    <property type="entry name" value="SdhA/FrdA/AprA"/>
</dbReference>
<dbReference type="InterPro" id="IPR036188">
    <property type="entry name" value="FAD/NAD-bd_sf"/>
</dbReference>
<evidence type="ECO:0000313" key="17">
    <source>
        <dbReference type="Proteomes" id="UP001149140"/>
    </source>
</evidence>
<evidence type="ECO:0000256" key="9">
    <source>
        <dbReference type="ARBA" id="ARBA00022982"/>
    </source>
</evidence>
<dbReference type="GO" id="GO:0005886">
    <property type="term" value="C:plasma membrane"/>
    <property type="evidence" value="ECO:0007669"/>
    <property type="project" value="UniProtKB-SubCell"/>
</dbReference>
<dbReference type="SUPFAM" id="SSF56425">
    <property type="entry name" value="Succinate dehydrogenase/fumarate reductase flavoprotein, catalytic domain"/>
    <property type="match status" value="1"/>
</dbReference>
<dbReference type="GO" id="GO:0008177">
    <property type="term" value="F:succinate dehydrogenase (quinone) activity"/>
    <property type="evidence" value="ECO:0007669"/>
    <property type="project" value="UniProtKB-EC"/>
</dbReference>
<keyword evidence="11" id="KW-0472">Membrane</keyword>
<dbReference type="InterPro" id="IPR027477">
    <property type="entry name" value="Succ_DH/fumarate_Rdtase_cat_sf"/>
</dbReference>
<dbReference type="EC" id="1.3.5.1" evidence="4"/>
<evidence type="ECO:0000256" key="10">
    <source>
        <dbReference type="ARBA" id="ARBA00023002"/>
    </source>
</evidence>
<comment type="similarity">
    <text evidence="3">Belongs to the FAD-dependent oxidoreductase 2 family. FRD/SDH subfamily.</text>
</comment>
<protein>
    <recommendedName>
        <fullName evidence="4">succinate dehydrogenase</fullName>
        <ecNumber evidence="4">1.3.5.1</ecNumber>
    </recommendedName>
</protein>
<dbReference type="NCBIfam" id="TIGR01811">
    <property type="entry name" value="sdhA_Bsu"/>
    <property type="match status" value="1"/>
</dbReference>
<keyword evidence="7" id="KW-0285">Flavoprotein</keyword>
<dbReference type="InterPro" id="IPR003953">
    <property type="entry name" value="FAD-dep_OxRdtase_2_FAD-bd"/>
</dbReference>
<keyword evidence="9" id="KW-0249">Electron transport</keyword>
<comment type="caution">
    <text evidence="16">The sequence shown here is derived from an EMBL/GenBank/DDBJ whole genome shotgun (WGS) entry which is preliminary data.</text>
</comment>
<evidence type="ECO:0000259" key="15">
    <source>
        <dbReference type="Pfam" id="PF02910"/>
    </source>
</evidence>
<feature type="active site" description="Proton acceptor" evidence="13">
    <location>
        <position position="330"/>
    </location>
</feature>
<comment type="cofactor">
    <cofactor evidence="1">
        <name>FAD</name>
        <dbReference type="ChEBI" id="CHEBI:57692"/>
    </cofactor>
</comment>
<dbReference type="Pfam" id="PF00890">
    <property type="entry name" value="FAD_binding_2"/>
    <property type="match status" value="1"/>
</dbReference>
<dbReference type="InterPro" id="IPR037099">
    <property type="entry name" value="Fum_R/Succ_DH_flav-like_C_sf"/>
</dbReference>
<keyword evidence="8" id="KW-0274">FAD</keyword>